<dbReference type="InterPro" id="IPR023214">
    <property type="entry name" value="HAD_sf"/>
</dbReference>
<dbReference type="NCBIfam" id="TIGR01509">
    <property type="entry name" value="HAD-SF-IA-v3"/>
    <property type="match status" value="1"/>
</dbReference>
<dbReference type="GO" id="GO:0016791">
    <property type="term" value="F:phosphatase activity"/>
    <property type="evidence" value="ECO:0007669"/>
    <property type="project" value="TreeGrafter"/>
</dbReference>
<dbReference type="Proteomes" id="UP000824164">
    <property type="component" value="Unassembled WGS sequence"/>
</dbReference>
<dbReference type="InterPro" id="IPR023198">
    <property type="entry name" value="PGP-like_dom2"/>
</dbReference>
<dbReference type="AlphaFoldDB" id="A0A9D1HHV6"/>
<dbReference type="Gene3D" id="1.10.150.240">
    <property type="entry name" value="Putative phosphatase, domain 2"/>
    <property type="match status" value="1"/>
</dbReference>
<dbReference type="SFLD" id="SFLDG01129">
    <property type="entry name" value="C1.5:_HAD__Beta-PGM__Phosphata"/>
    <property type="match status" value="1"/>
</dbReference>
<dbReference type="InterPro" id="IPR036412">
    <property type="entry name" value="HAD-like_sf"/>
</dbReference>
<name>A0A9D1HHV6_9FIRM</name>
<dbReference type="SUPFAM" id="SSF56784">
    <property type="entry name" value="HAD-like"/>
    <property type="match status" value="1"/>
</dbReference>
<gene>
    <name evidence="1" type="ORF">IAB63_09995</name>
</gene>
<organism evidence="1 2">
    <name type="scientific">Candidatus Onthocola gallistercoris</name>
    <dbReference type="NCBI Taxonomy" id="2840876"/>
    <lineage>
        <taxon>Bacteria</taxon>
        <taxon>Bacillati</taxon>
        <taxon>Bacillota</taxon>
        <taxon>Bacilli</taxon>
        <taxon>Candidatus Onthocola</taxon>
    </lineage>
</organism>
<accession>A0A9D1HHV6</accession>
<reference evidence="1" key="1">
    <citation type="submission" date="2020-10" db="EMBL/GenBank/DDBJ databases">
        <authorList>
            <person name="Gilroy R."/>
        </authorList>
    </citation>
    <scope>NUCLEOTIDE SEQUENCE</scope>
    <source>
        <strain evidence="1">CHK187-14744</strain>
    </source>
</reference>
<proteinExistence type="predicted"/>
<dbReference type="CDD" id="cd07505">
    <property type="entry name" value="HAD_BPGM-like"/>
    <property type="match status" value="1"/>
</dbReference>
<reference evidence="1" key="2">
    <citation type="journal article" date="2021" name="PeerJ">
        <title>Extensive microbial diversity within the chicken gut microbiome revealed by metagenomics and culture.</title>
        <authorList>
            <person name="Gilroy R."/>
            <person name="Ravi A."/>
            <person name="Getino M."/>
            <person name="Pursley I."/>
            <person name="Horton D.L."/>
            <person name="Alikhan N.F."/>
            <person name="Baker D."/>
            <person name="Gharbi K."/>
            <person name="Hall N."/>
            <person name="Watson M."/>
            <person name="Adriaenssens E.M."/>
            <person name="Foster-Nyarko E."/>
            <person name="Jarju S."/>
            <person name="Secka A."/>
            <person name="Antonio M."/>
            <person name="Oren A."/>
            <person name="Chaudhuri R.R."/>
            <person name="La Ragione R."/>
            <person name="Hildebrand F."/>
            <person name="Pallen M.J."/>
        </authorList>
    </citation>
    <scope>NUCLEOTIDE SEQUENCE</scope>
    <source>
        <strain evidence="1">CHK187-14744</strain>
    </source>
</reference>
<dbReference type="SFLD" id="SFLDS00003">
    <property type="entry name" value="Haloacid_Dehalogenase"/>
    <property type="match status" value="1"/>
</dbReference>
<evidence type="ECO:0000313" key="1">
    <source>
        <dbReference type="EMBL" id="HIU03569.1"/>
    </source>
</evidence>
<dbReference type="PANTHER" id="PTHR18901">
    <property type="entry name" value="2-DEOXYGLUCOSE-6-PHOSPHATE PHOSPHATASE 2"/>
    <property type="match status" value="1"/>
</dbReference>
<protein>
    <submittedName>
        <fullName evidence="1">HAD family phosphatase</fullName>
    </submittedName>
</protein>
<evidence type="ECO:0000313" key="2">
    <source>
        <dbReference type="Proteomes" id="UP000824164"/>
    </source>
</evidence>
<dbReference type="InterPro" id="IPR006439">
    <property type="entry name" value="HAD-SF_hydro_IA"/>
</dbReference>
<dbReference type="PANTHER" id="PTHR18901:SF38">
    <property type="entry name" value="PSEUDOURIDINE-5'-PHOSPHATASE"/>
    <property type="match status" value="1"/>
</dbReference>
<dbReference type="Gene3D" id="3.40.50.1000">
    <property type="entry name" value="HAD superfamily/HAD-like"/>
    <property type="match status" value="1"/>
</dbReference>
<dbReference type="InterPro" id="IPR041492">
    <property type="entry name" value="HAD_2"/>
</dbReference>
<comment type="caution">
    <text evidence="1">The sequence shown here is derived from an EMBL/GenBank/DDBJ whole genome shotgun (WGS) entry which is preliminary data.</text>
</comment>
<dbReference type="Pfam" id="PF13419">
    <property type="entry name" value="HAD_2"/>
    <property type="match status" value="1"/>
</dbReference>
<dbReference type="EMBL" id="DVLT01000062">
    <property type="protein sequence ID" value="HIU03569.1"/>
    <property type="molecule type" value="Genomic_DNA"/>
</dbReference>
<sequence>MFDYKAVLFDLDGTLVDSMGIWKDIDVEYLGRFHIPMPDGLQEAIEGISMYETATYFKNHFHIKDSHEKMIADWNDMAYRKYTQVPAKNGILRFLEYLEKKQIPCGLATSNSRTLTQVTLDSHRMSRFFKVVITGDEVIKGKPEPDVYLTAARRLQVPPEKCLVFEDLIAGIMAGKRAGMYVCAVEDDYSAKDREAKIRMADMYIKDYEDEVLYD</sequence>